<feature type="binding site" evidence="10">
    <location>
        <position position="63"/>
    </location>
    <ligand>
        <name>Zn(2+)</name>
        <dbReference type="ChEBI" id="CHEBI:29105"/>
        <label>1</label>
        <note>catalytic</note>
    </ligand>
</feature>
<evidence type="ECO:0000256" key="5">
    <source>
        <dbReference type="ARBA" id="ARBA00022723"/>
    </source>
</evidence>
<evidence type="ECO:0000256" key="7">
    <source>
        <dbReference type="ARBA" id="ARBA00022801"/>
    </source>
</evidence>
<evidence type="ECO:0000256" key="9">
    <source>
        <dbReference type="ARBA" id="ARBA00057812"/>
    </source>
</evidence>
<dbReference type="NCBIfam" id="TIGR02651">
    <property type="entry name" value="RNase_Z"/>
    <property type="match status" value="1"/>
</dbReference>
<dbReference type="HAMAP" id="MF_01818">
    <property type="entry name" value="RNase_Z_BN"/>
    <property type="match status" value="1"/>
</dbReference>
<dbReference type="EC" id="3.1.26.11" evidence="2 10"/>
<dbReference type="OrthoDB" id="9800940at2"/>
<protein>
    <recommendedName>
        <fullName evidence="2 10">Ribonuclease Z</fullName>
        <shortName evidence="10">RNase Z</shortName>
        <ecNumber evidence="2 10">3.1.26.11</ecNumber>
    </recommendedName>
    <alternativeName>
        <fullName evidence="10">tRNA 3 endonuclease</fullName>
    </alternativeName>
    <alternativeName>
        <fullName evidence="10">tRNase Z</fullName>
    </alternativeName>
</protein>
<evidence type="ECO:0000256" key="10">
    <source>
        <dbReference type="HAMAP-Rule" id="MF_01818"/>
    </source>
</evidence>
<dbReference type="FunFam" id="3.60.15.10:FF:000002">
    <property type="entry name" value="Ribonuclease Z"/>
    <property type="match status" value="1"/>
</dbReference>
<keyword evidence="13" id="KW-1185">Reference proteome</keyword>
<comment type="catalytic activity">
    <reaction evidence="10">
        <text>Endonucleolytic cleavage of RNA, removing extra 3' nucleotides from tRNA precursor, generating 3' termini of tRNAs. A 3'-hydroxy group is left at the tRNA terminus and a 5'-phosphoryl group is left at the trailer molecule.</text>
        <dbReference type="EC" id="3.1.26.11"/>
    </reaction>
</comment>
<dbReference type="Pfam" id="PF23023">
    <property type="entry name" value="Anti-Pycsar_Apyc1"/>
    <property type="match status" value="1"/>
</dbReference>
<keyword evidence="4 10" id="KW-0540">Nuclease</keyword>
<proteinExistence type="inferred from homology"/>
<keyword evidence="8 10" id="KW-0862">Zinc</keyword>
<feature type="binding site" evidence="10">
    <location>
        <position position="213"/>
    </location>
    <ligand>
        <name>Zn(2+)</name>
        <dbReference type="ChEBI" id="CHEBI:29105"/>
        <label>2</label>
        <note>catalytic</note>
    </ligand>
</feature>
<keyword evidence="7 10" id="KW-0378">Hydrolase</keyword>
<dbReference type="Gene3D" id="3.60.15.10">
    <property type="entry name" value="Ribonuclease Z/Hydroxyacylglutathione hydrolase-like"/>
    <property type="match status" value="1"/>
</dbReference>
<dbReference type="PANTHER" id="PTHR46018:SF2">
    <property type="entry name" value="ZINC PHOSPHODIESTERASE ELAC PROTEIN 1"/>
    <property type="match status" value="1"/>
</dbReference>
<comment type="caution">
    <text evidence="12">The sequence shown here is derived from an EMBL/GenBank/DDBJ whole genome shotgun (WGS) entry which is preliminary data.</text>
</comment>
<dbReference type="InterPro" id="IPR036866">
    <property type="entry name" value="RibonucZ/Hydroxyglut_hydro"/>
</dbReference>
<evidence type="ECO:0000313" key="13">
    <source>
        <dbReference type="Proteomes" id="UP000051655"/>
    </source>
</evidence>
<evidence type="ECO:0000256" key="11">
    <source>
        <dbReference type="SAM" id="MobiDB-lite"/>
    </source>
</evidence>
<evidence type="ECO:0000256" key="6">
    <source>
        <dbReference type="ARBA" id="ARBA00022759"/>
    </source>
</evidence>
<dbReference type="EMBL" id="JQBP01000003">
    <property type="protein sequence ID" value="KRN75136.1"/>
    <property type="molecule type" value="Genomic_DNA"/>
</dbReference>
<evidence type="ECO:0000256" key="2">
    <source>
        <dbReference type="ARBA" id="ARBA00012477"/>
    </source>
</evidence>
<dbReference type="PANTHER" id="PTHR46018">
    <property type="entry name" value="ZINC PHOSPHODIESTERASE ELAC PROTEIN 1"/>
    <property type="match status" value="1"/>
</dbReference>
<keyword evidence="6 10" id="KW-0255">Endonuclease</keyword>
<feature type="region of interest" description="Disordered" evidence="11">
    <location>
        <begin position="308"/>
        <end position="329"/>
    </location>
</feature>
<feature type="binding site" evidence="10">
    <location>
        <position position="68"/>
    </location>
    <ligand>
        <name>Zn(2+)</name>
        <dbReference type="ChEBI" id="CHEBI:29105"/>
        <label>2</label>
        <note>catalytic</note>
    </ligand>
</feature>
<dbReference type="InterPro" id="IPR013471">
    <property type="entry name" value="RNase_Z/BN"/>
</dbReference>
<evidence type="ECO:0000256" key="4">
    <source>
        <dbReference type="ARBA" id="ARBA00022722"/>
    </source>
</evidence>
<feature type="binding site" evidence="10">
    <location>
        <position position="67"/>
    </location>
    <ligand>
        <name>Zn(2+)</name>
        <dbReference type="ChEBI" id="CHEBI:29105"/>
        <label>2</label>
        <note>catalytic</note>
    </ligand>
</feature>
<feature type="binding site" evidence="10">
    <location>
        <position position="142"/>
    </location>
    <ligand>
        <name>Zn(2+)</name>
        <dbReference type="ChEBI" id="CHEBI:29105"/>
        <label>1</label>
        <note>catalytic</note>
    </ligand>
</feature>
<sequence length="329" mass="36763">MQLEFLGTGAGAPARYRNVTSIALRLLEELNEVWLFDAGEGTQQQMLRSTIRPRKISKIFITHLHGDHIFGLPGLLSSRSFQGGQEQLDIYGPVGIKRYVETSLRVSQTHLTYPLRFHELKPEGGLIFDQDKFKVEALPLDHRILSFGYRVTEANHEGELQVDKLQTLQVPAGPIYGQLKRGEDVTLADGRTIFAHDVVGTPKKGRVVTILGDTRKTPTIDQLIQEADVVVHESTYGKGEGKLARAYHHSTNIQAAEAAQRNQVGRLLLTHISARYPGRQANELAYTAQPFFANTRVVQDFDVYEIPMGPQNNGGPIKITDELETEDEE</sequence>
<feature type="active site" description="Proton acceptor" evidence="10">
    <location>
        <position position="67"/>
    </location>
</feature>
<evidence type="ECO:0000313" key="12">
    <source>
        <dbReference type="EMBL" id="KRN75136.1"/>
    </source>
</evidence>
<dbReference type="STRING" id="1616.IV73_GL000897"/>
<reference evidence="12 13" key="1">
    <citation type="journal article" date="2015" name="Genome Announc.">
        <title>Expanding the biotechnology potential of lactobacilli through comparative genomics of 213 strains and associated genera.</title>
        <authorList>
            <person name="Sun Z."/>
            <person name="Harris H.M."/>
            <person name="McCann A."/>
            <person name="Guo C."/>
            <person name="Argimon S."/>
            <person name="Zhang W."/>
            <person name="Yang X."/>
            <person name="Jeffery I.B."/>
            <person name="Cooney J.C."/>
            <person name="Kagawa T.F."/>
            <person name="Liu W."/>
            <person name="Song Y."/>
            <person name="Salvetti E."/>
            <person name="Wrobel A."/>
            <person name="Rasinkangas P."/>
            <person name="Parkhill J."/>
            <person name="Rea M.C."/>
            <person name="O'Sullivan O."/>
            <person name="Ritari J."/>
            <person name="Douillard F.P."/>
            <person name="Paul Ross R."/>
            <person name="Yang R."/>
            <person name="Briner A.E."/>
            <person name="Felis G.E."/>
            <person name="de Vos W.M."/>
            <person name="Barrangou R."/>
            <person name="Klaenhammer T.R."/>
            <person name="Caufield P.W."/>
            <person name="Cui Y."/>
            <person name="Zhang H."/>
            <person name="O'Toole P.W."/>
        </authorList>
    </citation>
    <scope>NUCLEOTIDE SEQUENCE [LARGE SCALE GENOMIC DNA]</scope>
    <source>
        <strain evidence="12 13">DSM 20593</strain>
    </source>
</reference>
<dbReference type="SUPFAM" id="SSF56281">
    <property type="entry name" value="Metallo-hydrolase/oxidoreductase"/>
    <property type="match status" value="1"/>
</dbReference>
<dbReference type="AlphaFoldDB" id="A0A0R2JCR2"/>
<keyword evidence="3 10" id="KW-0819">tRNA processing</keyword>
<dbReference type="RefSeq" id="WP_057755334.1">
    <property type="nucleotide sequence ID" value="NZ_JQBP01000003.1"/>
</dbReference>
<dbReference type="PATRIC" id="fig|1616.3.peg.918"/>
<evidence type="ECO:0000256" key="3">
    <source>
        <dbReference type="ARBA" id="ARBA00022694"/>
    </source>
</evidence>
<organism evidence="12 13">
    <name type="scientific">Weissella kandleri</name>
    <dbReference type="NCBI Taxonomy" id="1616"/>
    <lineage>
        <taxon>Bacteria</taxon>
        <taxon>Bacillati</taxon>
        <taxon>Bacillota</taxon>
        <taxon>Bacilli</taxon>
        <taxon>Lactobacillales</taxon>
        <taxon>Lactobacillaceae</taxon>
        <taxon>Weissella</taxon>
    </lineage>
</organism>
<keyword evidence="5 10" id="KW-0479">Metal-binding</keyword>
<comment type="similarity">
    <text evidence="10">Belongs to the RNase Z family.</text>
</comment>
<name>A0A0R2JCR2_9LACO</name>
<dbReference type="CDD" id="cd07717">
    <property type="entry name" value="RNaseZ_ZiPD-like_MBL-fold"/>
    <property type="match status" value="1"/>
</dbReference>
<comment type="cofactor">
    <cofactor evidence="10">
        <name>Zn(2+)</name>
        <dbReference type="ChEBI" id="CHEBI:29105"/>
    </cofactor>
    <text evidence="10">Binds 2 Zn(2+) ions.</text>
</comment>
<evidence type="ECO:0000256" key="1">
    <source>
        <dbReference type="ARBA" id="ARBA00011738"/>
    </source>
</evidence>
<accession>A0A0R2JCR2</accession>
<evidence type="ECO:0000256" key="8">
    <source>
        <dbReference type="ARBA" id="ARBA00022833"/>
    </source>
</evidence>
<comment type="subunit">
    <text evidence="1 10">Homodimer.</text>
</comment>
<dbReference type="NCBIfam" id="NF000801">
    <property type="entry name" value="PRK00055.1-3"/>
    <property type="match status" value="1"/>
</dbReference>
<dbReference type="GO" id="GO:0042802">
    <property type="term" value="F:identical protein binding"/>
    <property type="evidence" value="ECO:0007669"/>
    <property type="project" value="UniProtKB-ARBA"/>
</dbReference>
<feature type="binding site" evidence="10">
    <location>
        <position position="65"/>
    </location>
    <ligand>
        <name>Zn(2+)</name>
        <dbReference type="ChEBI" id="CHEBI:29105"/>
        <label>1</label>
        <note>catalytic</note>
    </ligand>
</feature>
<feature type="binding site" evidence="10">
    <location>
        <position position="271"/>
    </location>
    <ligand>
        <name>Zn(2+)</name>
        <dbReference type="ChEBI" id="CHEBI:29105"/>
        <label>2</label>
        <note>catalytic</note>
    </ligand>
</feature>
<feature type="binding site" evidence="10">
    <location>
        <position position="213"/>
    </location>
    <ligand>
        <name>Zn(2+)</name>
        <dbReference type="ChEBI" id="CHEBI:29105"/>
        <label>1</label>
        <note>catalytic</note>
    </ligand>
</feature>
<dbReference type="Proteomes" id="UP000051655">
    <property type="component" value="Unassembled WGS sequence"/>
</dbReference>
<dbReference type="GO" id="GO:0042781">
    <property type="term" value="F:3'-tRNA processing endoribonuclease activity"/>
    <property type="evidence" value="ECO:0007669"/>
    <property type="project" value="UniProtKB-UniRule"/>
</dbReference>
<dbReference type="GO" id="GO:0008270">
    <property type="term" value="F:zinc ion binding"/>
    <property type="evidence" value="ECO:0007669"/>
    <property type="project" value="UniProtKB-UniRule"/>
</dbReference>
<comment type="function">
    <text evidence="9 10">Zinc phosphodiesterase, which displays some tRNA 3'-processing endonuclease activity. Probably involved in tRNA maturation, by removing a 3'-trailer from precursor tRNA.</text>
</comment>
<gene>
    <name evidence="10" type="primary">rnz</name>
    <name evidence="12" type="ORF">IV73_GL000897</name>
</gene>